<name>A0A8K1C4V0_PYTOL</name>
<dbReference type="SMART" id="SM00233">
    <property type="entry name" value="PH"/>
    <property type="match status" value="1"/>
</dbReference>
<dbReference type="GO" id="GO:0046854">
    <property type="term" value="P:phosphatidylinositol phosphate biosynthetic process"/>
    <property type="evidence" value="ECO:0007669"/>
    <property type="project" value="TreeGrafter"/>
</dbReference>
<feature type="compositionally biased region" description="Acidic residues" evidence="4">
    <location>
        <begin position="1073"/>
        <end position="1082"/>
    </location>
</feature>
<dbReference type="GO" id="GO:0000285">
    <property type="term" value="F:1-phosphatidylinositol-3-phosphate 5-kinase activity"/>
    <property type="evidence" value="ECO:0007669"/>
    <property type="project" value="InterPro"/>
</dbReference>
<dbReference type="SMART" id="SM00330">
    <property type="entry name" value="PIPKc"/>
    <property type="match status" value="1"/>
</dbReference>
<dbReference type="OrthoDB" id="158357at2759"/>
<sequence length="1103" mass="125546">MWDDQDIHYQLLQQQEGQRMEAVVEEAFEVQSYQPFHGWVYERFCDRSGNTFPALSAAAEAVTAEKDRLNQLGEDVGGMEIGVLPSTEWMWSHPWIPDHEYTQCDEEGWSYGSTIARINRHLAEGYSKAKREYYHFVRRRRWIRTRVRKPSAKMLGTQEECHAISDADEVVSSTHEPSRRYYRMYRGSLFTHLRLGPNPNLSHFVKAHFTDDVVLREGWLGQRGSLSRSWKLRYFILRRDSSSLVCLRDRASLVMIHETLIDRHTSLMVEEAPNNDQQSQFLIMSGGRKLRLNAVNSTSRASWLSAISELIVRKRTSFLAAEDSETGSGTRASRGSRLLRRMGSRNSDDSHAWQIVTPRSRWMLYDTKSQRNLTEPVRKKVWRPYQLLSSTMQDKSAVDQQMRQEYLAWFQTEFSLAIVSAQAFLNDNIDVLEENLLKVEHILTAAVARVPEEDIERLRLETMVCIANVEKRLRDLLSSENANVLQCFMLRKFLYMEAKRVNDMILSFSPPVVQVTVKKVAPESPSKRRIPMDWFAEPGNVEKHGLSVDSSFDITRHSMPEQPVLMSSKSDSGVTASDIFNRKRHSTSVTGTSFLSTISAPAGPSNASKENLQMKSYNSLPAPVCDGHMELPEGVSGYVIPVHEKDLGSIIGFTLCSKAYVEAVQWHFDHAMDWRREIAAEEKELSEMNRQPVDLTSPTAKMYLDKLESADVQHTEVKLSYESKAVKHDFRCVSFFAAQFHALRALCGRKNAAFLCSIAKSNKWDTSGGKSGAFFSMTHDKRYILKGIPVTEFNMFLHMAPQYFRYMSRMVKSKNPTIITKILGIYKVTHSRKMHKQTTCVVVMENISYGFPSCQMYDIKGITRRRYDGPSHEDAEEEASTFTGSVTSDTSSRPVLLDGNLMERIPIPVRQSDLSEIERAIENDTKFLTFAGVVDYSLLMLFDEENRQVVVGLIDYLHQFDLLKKMESTSKSTLTFRNPTIINPMAYQQRFVNAMHRYLVGIELELELRIRKRAHTTAPSQNGGANQATNELETRGQASRSLPARLTRSASESNLNSQTSAIDRDATLAHSDGEDEGSEASDEACIRGADGVITSLLSGDYDR</sequence>
<evidence type="ECO:0000313" key="7">
    <source>
        <dbReference type="EMBL" id="TMW56574.1"/>
    </source>
</evidence>
<evidence type="ECO:0000313" key="8">
    <source>
        <dbReference type="Proteomes" id="UP000794436"/>
    </source>
</evidence>
<dbReference type="PROSITE" id="PS50003">
    <property type="entry name" value="PH_DOMAIN"/>
    <property type="match status" value="1"/>
</dbReference>
<protein>
    <submittedName>
        <fullName evidence="7">Uncharacterized protein</fullName>
    </submittedName>
</protein>
<feature type="compositionally biased region" description="Polar residues" evidence="4">
    <location>
        <begin position="1048"/>
        <end position="1061"/>
    </location>
</feature>
<dbReference type="Gene3D" id="3.30.800.10">
    <property type="entry name" value="Phosphatidylinositol Phosphate Kinase II Beta"/>
    <property type="match status" value="1"/>
</dbReference>
<dbReference type="InterPro" id="IPR027483">
    <property type="entry name" value="PInositol-4-P-4/5-kinase_C_sf"/>
</dbReference>
<dbReference type="InterPro" id="IPR044769">
    <property type="entry name" value="PIKfyve_PIPKc"/>
</dbReference>
<feature type="region of interest" description="Disordered" evidence="4">
    <location>
        <begin position="868"/>
        <end position="891"/>
    </location>
</feature>
<dbReference type="Gene3D" id="3.30.810.10">
    <property type="entry name" value="2-Layer Sandwich"/>
    <property type="match status" value="1"/>
</dbReference>
<evidence type="ECO:0000256" key="4">
    <source>
        <dbReference type="SAM" id="MobiDB-lite"/>
    </source>
</evidence>
<dbReference type="Proteomes" id="UP000794436">
    <property type="component" value="Unassembled WGS sequence"/>
</dbReference>
<dbReference type="Pfam" id="PF01504">
    <property type="entry name" value="PIP5K"/>
    <property type="match status" value="1"/>
</dbReference>
<dbReference type="PANTHER" id="PTHR45748:SF7">
    <property type="entry name" value="1-PHOSPHATIDYLINOSITOL 3-PHOSPHATE 5-KINASE-RELATED"/>
    <property type="match status" value="1"/>
</dbReference>
<dbReference type="InterPro" id="IPR027484">
    <property type="entry name" value="PInositol-4-P-5-kinase_N"/>
</dbReference>
<dbReference type="SUPFAM" id="SSF56104">
    <property type="entry name" value="SAICAR synthase-like"/>
    <property type="match status" value="1"/>
</dbReference>
<dbReference type="PANTHER" id="PTHR45748">
    <property type="entry name" value="1-PHOSPHATIDYLINOSITOL 3-PHOSPHATE 5-KINASE-RELATED"/>
    <property type="match status" value="1"/>
</dbReference>
<comment type="caution">
    <text evidence="7">The sequence shown here is derived from an EMBL/GenBank/DDBJ whole genome shotgun (WGS) entry which is preliminary data.</text>
</comment>
<keyword evidence="8" id="KW-1185">Reference proteome</keyword>
<dbReference type="EMBL" id="SPLM01000145">
    <property type="protein sequence ID" value="TMW56574.1"/>
    <property type="molecule type" value="Genomic_DNA"/>
</dbReference>
<dbReference type="Gene3D" id="2.30.29.30">
    <property type="entry name" value="Pleckstrin-homology domain (PH domain)/Phosphotyrosine-binding domain (PTB)"/>
    <property type="match status" value="1"/>
</dbReference>
<evidence type="ECO:0000256" key="1">
    <source>
        <dbReference type="ARBA" id="ARBA00022741"/>
    </source>
</evidence>
<dbReference type="GO" id="GO:0010008">
    <property type="term" value="C:endosome membrane"/>
    <property type="evidence" value="ECO:0007669"/>
    <property type="project" value="TreeGrafter"/>
</dbReference>
<gene>
    <name evidence="7" type="ORF">Poli38472_006584</name>
</gene>
<dbReference type="AlphaFoldDB" id="A0A8K1C4V0"/>
<keyword evidence="3" id="KW-0418">Kinase</keyword>
<dbReference type="CDD" id="cd00821">
    <property type="entry name" value="PH"/>
    <property type="match status" value="1"/>
</dbReference>
<reference evidence="7" key="1">
    <citation type="submission" date="2019-03" db="EMBL/GenBank/DDBJ databases">
        <title>Long read genome sequence of the mycoparasitic Pythium oligandrum ATCC 38472 isolated from sugarbeet rhizosphere.</title>
        <authorList>
            <person name="Gaulin E."/>
        </authorList>
    </citation>
    <scope>NUCLEOTIDE SEQUENCE</scope>
    <source>
        <strain evidence="7">ATCC 38472_TT</strain>
    </source>
</reference>
<feature type="domain" description="PH" evidence="5">
    <location>
        <begin position="213"/>
        <end position="312"/>
    </location>
</feature>
<evidence type="ECO:0000256" key="3">
    <source>
        <dbReference type="PROSITE-ProRule" id="PRU00781"/>
    </source>
</evidence>
<keyword evidence="3" id="KW-0808">Transferase</keyword>
<dbReference type="InterPro" id="IPR006614">
    <property type="entry name" value="Peroxin/Ferlin"/>
</dbReference>
<evidence type="ECO:0000259" key="6">
    <source>
        <dbReference type="PROSITE" id="PS51455"/>
    </source>
</evidence>
<dbReference type="GO" id="GO:0005524">
    <property type="term" value="F:ATP binding"/>
    <property type="evidence" value="ECO:0007669"/>
    <property type="project" value="UniProtKB-UniRule"/>
</dbReference>
<feature type="domain" description="PIPK" evidence="6">
    <location>
        <begin position="668"/>
        <end position="999"/>
    </location>
</feature>
<feature type="compositionally biased region" description="Polar residues" evidence="4">
    <location>
        <begin position="880"/>
        <end position="891"/>
    </location>
</feature>
<feature type="compositionally biased region" description="Polar residues" evidence="4">
    <location>
        <begin position="1017"/>
        <end position="1040"/>
    </location>
</feature>
<evidence type="ECO:0000256" key="2">
    <source>
        <dbReference type="ARBA" id="ARBA00022840"/>
    </source>
</evidence>
<dbReference type="SMART" id="SM00694">
    <property type="entry name" value="DysFC"/>
    <property type="match status" value="1"/>
</dbReference>
<dbReference type="CDD" id="cd17300">
    <property type="entry name" value="PIPKc_PIKfyve"/>
    <property type="match status" value="1"/>
</dbReference>
<accession>A0A8K1C4V0</accession>
<dbReference type="InterPro" id="IPR011993">
    <property type="entry name" value="PH-like_dom_sf"/>
</dbReference>
<dbReference type="SUPFAM" id="SSF50729">
    <property type="entry name" value="PH domain-like"/>
    <property type="match status" value="1"/>
</dbReference>
<keyword evidence="1 3" id="KW-0547">Nucleotide-binding</keyword>
<dbReference type="Pfam" id="PF00169">
    <property type="entry name" value="PH"/>
    <property type="match status" value="1"/>
</dbReference>
<keyword evidence="2 3" id="KW-0067">ATP-binding</keyword>
<evidence type="ECO:0000259" key="5">
    <source>
        <dbReference type="PROSITE" id="PS50003"/>
    </source>
</evidence>
<dbReference type="InterPro" id="IPR002498">
    <property type="entry name" value="PInositol-4-P-4/5-kinase_core"/>
</dbReference>
<feature type="region of interest" description="Disordered" evidence="4">
    <location>
        <begin position="1015"/>
        <end position="1086"/>
    </location>
</feature>
<organism evidence="7 8">
    <name type="scientific">Pythium oligandrum</name>
    <name type="common">Mycoparasitic fungus</name>
    <dbReference type="NCBI Taxonomy" id="41045"/>
    <lineage>
        <taxon>Eukaryota</taxon>
        <taxon>Sar</taxon>
        <taxon>Stramenopiles</taxon>
        <taxon>Oomycota</taxon>
        <taxon>Peronosporomycetes</taxon>
        <taxon>Pythiales</taxon>
        <taxon>Pythiaceae</taxon>
        <taxon>Pythium</taxon>
    </lineage>
</organism>
<proteinExistence type="predicted"/>
<dbReference type="PROSITE" id="PS51455">
    <property type="entry name" value="PIPK"/>
    <property type="match status" value="1"/>
</dbReference>
<dbReference type="InterPro" id="IPR001849">
    <property type="entry name" value="PH_domain"/>
</dbReference>